<dbReference type="Pfam" id="PF20075">
    <property type="entry name" value="DUF6471"/>
    <property type="match status" value="1"/>
</dbReference>
<keyword evidence="3" id="KW-1185">Reference proteome</keyword>
<reference evidence="2 3" key="1">
    <citation type="submission" date="2008-03" db="EMBL/GenBank/DDBJ databases">
        <title>Sequencing of the draft genome and assembly of Burkholderia graminis C4D1M.</title>
        <authorList>
            <consortium name="US DOE Joint Genome Institute (JGI-PGF)"/>
            <person name="Copeland A."/>
            <person name="Lucas S."/>
            <person name="Lapidus A."/>
            <person name="Glavina del Rio T."/>
            <person name="Dalin E."/>
            <person name="Tice H."/>
            <person name="Bruce D."/>
            <person name="Goodwin L."/>
            <person name="Pitluck S."/>
            <person name="Larimer F."/>
            <person name="Land M.L."/>
            <person name="Hauser L."/>
            <person name="Tiedje J."/>
            <person name="Richardson P."/>
        </authorList>
    </citation>
    <scope>NUCLEOTIDE SEQUENCE [LARGE SCALE GENOMIC DNA]</scope>
    <source>
        <strain evidence="3">ATCC 700544 / DSM 17151 / LMG 18924 / NCIMB 13744 / C4D1M</strain>
    </source>
</reference>
<dbReference type="AlphaFoldDB" id="B1FTC5"/>
<proteinExistence type="predicted"/>
<feature type="domain" description="DUF6471" evidence="1">
    <location>
        <begin position="4"/>
        <end position="65"/>
    </location>
</feature>
<dbReference type="EMBL" id="ABLD01000001">
    <property type="protein sequence ID" value="EDT12888.1"/>
    <property type="molecule type" value="Genomic_DNA"/>
</dbReference>
<sequence length="77" mass="8691">MADWYKLARNVLRAELVRQGVSYRELAELLTQLGVVETERSVASKMSRGSFSFAFYLQVMKALGRPTAHIDLTDIAN</sequence>
<dbReference type="OrthoDB" id="9009595at2"/>
<name>B1FTC5_PARG4</name>
<accession>B1FTC5</accession>
<protein>
    <recommendedName>
        <fullName evidence="1">DUF6471 domain-containing protein</fullName>
    </recommendedName>
</protein>
<gene>
    <name evidence="2" type="ORF">BgramDRAFT_0268</name>
</gene>
<organism evidence="2 3">
    <name type="scientific">Paraburkholderia graminis (strain ATCC 700544 / DSM 17151 / LMG 18924 / NCIMB 13744 / C4D1M)</name>
    <dbReference type="NCBI Taxonomy" id="396598"/>
    <lineage>
        <taxon>Bacteria</taxon>
        <taxon>Pseudomonadati</taxon>
        <taxon>Pseudomonadota</taxon>
        <taxon>Betaproteobacteria</taxon>
        <taxon>Burkholderiales</taxon>
        <taxon>Burkholderiaceae</taxon>
        <taxon>Paraburkholderia</taxon>
    </lineage>
</organism>
<evidence type="ECO:0000313" key="3">
    <source>
        <dbReference type="Proteomes" id="UP000005045"/>
    </source>
</evidence>
<evidence type="ECO:0000313" key="2">
    <source>
        <dbReference type="EMBL" id="EDT12888.1"/>
    </source>
</evidence>
<dbReference type="RefSeq" id="WP_006046817.1">
    <property type="nucleotide sequence ID" value="NZ_ABLD01000001.1"/>
</dbReference>
<dbReference type="Proteomes" id="UP000005045">
    <property type="component" value="Unassembled WGS sequence"/>
</dbReference>
<comment type="caution">
    <text evidence="2">The sequence shown here is derived from an EMBL/GenBank/DDBJ whole genome shotgun (WGS) entry which is preliminary data.</text>
</comment>
<evidence type="ECO:0000259" key="1">
    <source>
        <dbReference type="Pfam" id="PF20075"/>
    </source>
</evidence>
<dbReference type="InterPro" id="IPR045526">
    <property type="entry name" value="DUF6471"/>
</dbReference>